<dbReference type="EMBL" id="JAAAUQ010002761">
    <property type="protein sequence ID" value="KAF9121041.1"/>
    <property type="molecule type" value="Genomic_DNA"/>
</dbReference>
<dbReference type="OrthoDB" id="2405541at2759"/>
<comment type="caution">
    <text evidence="1">The sequence shown here is derived from an EMBL/GenBank/DDBJ whole genome shotgun (WGS) entry which is preliminary data.</text>
</comment>
<dbReference type="Proteomes" id="UP000748756">
    <property type="component" value="Unassembled WGS sequence"/>
</dbReference>
<keyword evidence="2" id="KW-1185">Reference proteome</keyword>
<feature type="non-terminal residue" evidence="1">
    <location>
        <position position="264"/>
    </location>
</feature>
<proteinExistence type="predicted"/>
<name>A0A9P5UVR7_9FUNG</name>
<evidence type="ECO:0000313" key="2">
    <source>
        <dbReference type="Proteomes" id="UP000748756"/>
    </source>
</evidence>
<organism evidence="1 2">
    <name type="scientific">Linnemannia schmuckeri</name>
    <dbReference type="NCBI Taxonomy" id="64567"/>
    <lineage>
        <taxon>Eukaryota</taxon>
        <taxon>Fungi</taxon>
        <taxon>Fungi incertae sedis</taxon>
        <taxon>Mucoromycota</taxon>
        <taxon>Mortierellomycotina</taxon>
        <taxon>Mortierellomycetes</taxon>
        <taxon>Mortierellales</taxon>
        <taxon>Mortierellaceae</taxon>
        <taxon>Linnemannia</taxon>
    </lineage>
</organism>
<gene>
    <name evidence="1" type="ORF">BG015_005921</name>
</gene>
<sequence>MTGPLCIDLSLYLDEPNASDDSNAQEKMNDDVVKSIIKALKKDDKSKVHLLKTNIWDFKFEGSTPTKWVVEDDPQNILAQVCPGDQTITTFLRDQILTFTSTFPGSVIMEQIFRNTLYSKKHIDQYARLSDIPKDDLKKIHAASMQPASRSVCVQDDRTHCYYIRFFPLSDLFHHKFDIKTSRRYDNFVTYDGATIKLRTLTLYDIQVLKYLIKHFKCDASRSIYQLLASMMMSEKDVKLAHDIGWFSGISWNVFAEAHQKDYL</sequence>
<dbReference type="AlphaFoldDB" id="A0A9P5UVR7"/>
<reference evidence="1" key="1">
    <citation type="journal article" date="2020" name="Fungal Divers.">
        <title>Resolving the Mortierellaceae phylogeny through synthesis of multi-gene phylogenetics and phylogenomics.</title>
        <authorList>
            <person name="Vandepol N."/>
            <person name="Liber J."/>
            <person name="Desiro A."/>
            <person name="Na H."/>
            <person name="Kennedy M."/>
            <person name="Barry K."/>
            <person name="Grigoriev I.V."/>
            <person name="Miller A.N."/>
            <person name="O'Donnell K."/>
            <person name="Stajich J.E."/>
            <person name="Bonito G."/>
        </authorList>
    </citation>
    <scope>NUCLEOTIDE SEQUENCE</scope>
    <source>
        <strain evidence="1">NRRL 6426</strain>
    </source>
</reference>
<evidence type="ECO:0000313" key="1">
    <source>
        <dbReference type="EMBL" id="KAF9121041.1"/>
    </source>
</evidence>
<accession>A0A9P5UVR7</accession>
<protein>
    <submittedName>
        <fullName evidence="1">Uncharacterized protein</fullName>
    </submittedName>
</protein>